<dbReference type="EMBL" id="CP182909">
    <property type="protein sequence ID" value="XPM64184.1"/>
    <property type="molecule type" value="Genomic_DNA"/>
</dbReference>
<evidence type="ECO:0000313" key="2">
    <source>
        <dbReference type="Proteomes" id="UP000095472"/>
    </source>
</evidence>
<name>A0ACD5GTX2_9CYAN</name>
<gene>
    <name evidence="1" type="ORF">BH720_035245</name>
</gene>
<protein>
    <submittedName>
        <fullName evidence="1">Uncharacterized protein</fullName>
    </submittedName>
</protein>
<sequence length="40" mass="4315">MRVRIGSPDRYGNFTGGGERLKVYSGEVGGIGRSHHPVKS</sequence>
<accession>A0ACD5GTX2</accession>
<organism evidence="1 2">
    <name type="scientific">Desertifilum tharense IPPAS B-1220</name>
    <dbReference type="NCBI Taxonomy" id="1781255"/>
    <lineage>
        <taxon>Bacteria</taxon>
        <taxon>Bacillati</taxon>
        <taxon>Cyanobacteriota</taxon>
        <taxon>Cyanophyceae</taxon>
        <taxon>Desertifilales</taxon>
        <taxon>Desertifilaceae</taxon>
        <taxon>Desertifilum</taxon>
    </lineage>
</organism>
<keyword evidence="2" id="KW-1185">Reference proteome</keyword>
<reference evidence="1 2" key="1">
    <citation type="journal article" date="2016" name="Genome Announc.">
        <title>Draft Genome Sequence of the Thermotolerant Cyanobacterium Desertifilum sp. IPPAS B-1220.</title>
        <authorList>
            <person name="Mironov K.S."/>
            <person name="Sinetova M.A."/>
            <person name="Bolatkhan K."/>
            <person name="Zayadan B.K."/>
            <person name="Ustinova V.V."/>
            <person name="Kupriyanova E.V."/>
            <person name="Skrypnik A.N."/>
            <person name="Gogoleva N.E."/>
            <person name="Gogolev Y.V."/>
            <person name="Los D.A."/>
        </authorList>
    </citation>
    <scope>NUCLEOTIDE SEQUENCE [LARGE SCALE GENOMIC DNA]</scope>
    <source>
        <strain evidence="1 2">IPPAS B-1220</strain>
    </source>
</reference>
<proteinExistence type="predicted"/>
<evidence type="ECO:0000313" key="1">
    <source>
        <dbReference type="EMBL" id="XPM64184.1"/>
    </source>
</evidence>
<dbReference type="Proteomes" id="UP000095472">
    <property type="component" value="Chromosome"/>
</dbReference>